<dbReference type="PANTHER" id="PTHR47991">
    <property type="entry name" value="OXOGLUTARATE/IRON-DEPENDENT DIOXYGENASE"/>
    <property type="match status" value="1"/>
</dbReference>
<dbReference type="EMBL" id="CAWUPB010001173">
    <property type="protein sequence ID" value="CAK7346418.1"/>
    <property type="molecule type" value="Genomic_DNA"/>
</dbReference>
<evidence type="ECO:0000259" key="4">
    <source>
        <dbReference type="Pfam" id="PF14226"/>
    </source>
</evidence>
<dbReference type="InterPro" id="IPR050295">
    <property type="entry name" value="Plant_2OG-oxidoreductases"/>
</dbReference>
<dbReference type="Pfam" id="PF14226">
    <property type="entry name" value="DIOX_N"/>
    <property type="match status" value="1"/>
</dbReference>
<protein>
    <recommendedName>
        <fullName evidence="4">Non-haem dioxygenase N-terminal domain-containing protein</fullName>
    </recommendedName>
</protein>
<evidence type="ECO:0000256" key="3">
    <source>
        <dbReference type="ARBA" id="ARBA00023004"/>
    </source>
</evidence>
<dbReference type="Gene3D" id="2.60.120.330">
    <property type="entry name" value="B-lactam Antibiotic, Isopenicillin N Synthase, Chain"/>
    <property type="match status" value="1"/>
</dbReference>
<dbReference type="InterPro" id="IPR026992">
    <property type="entry name" value="DIOX_N"/>
</dbReference>
<evidence type="ECO:0000256" key="1">
    <source>
        <dbReference type="ARBA" id="ARBA00022723"/>
    </source>
</evidence>
<reference evidence="5 6" key="1">
    <citation type="submission" date="2024-01" db="EMBL/GenBank/DDBJ databases">
        <authorList>
            <person name="Waweru B."/>
        </authorList>
    </citation>
    <scope>NUCLEOTIDE SEQUENCE [LARGE SCALE GENOMIC DNA]</scope>
</reference>
<keyword evidence="2" id="KW-0847">Vitamin C</keyword>
<sequence>MENLVSSRCKVQSLSEKYVFPAEMRPGKIDVALCESIPVIDLDDRAGQNRAIIAQEILKASQEFGFFQVINHGVPEDLMNNAMSVFKEVFEMPAEDQASIYSEDPNRSCRLFTSSFQYCQEDVHYWRDYLKHPCHPDLDQNIQQWPEKPTGYR</sequence>
<dbReference type="SUPFAM" id="SSF51197">
    <property type="entry name" value="Clavaminate synthase-like"/>
    <property type="match status" value="1"/>
</dbReference>
<proteinExistence type="predicted"/>
<dbReference type="InterPro" id="IPR027443">
    <property type="entry name" value="IPNS-like_sf"/>
</dbReference>
<dbReference type="AlphaFoldDB" id="A0AAV1S860"/>
<feature type="domain" description="Non-haem dioxygenase N-terminal" evidence="4">
    <location>
        <begin position="37"/>
        <end position="147"/>
    </location>
</feature>
<gene>
    <name evidence="5" type="ORF">DCAF_LOCUS19094</name>
</gene>
<evidence type="ECO:0000313" key="6">
    <source>
        <dbReference type="Proteomes" id="UP001314170"/>
    </source>
</evidence>
<keyword evidence="1" id="KW-0479">Metal-binding</keyword>
<evidence type="ECO:0000256" key="2">
    <source>
        <dbReference type="ARBA" id="ARBA00022896"/>
    </source>
</evidence>
<keyword evidence="3" id="KW-0408">Iron</keyword>
<keyword evidence="6" id="KW-1185">Reference proteome</keyword>
<dbReference type="GO" id="GO:0046872">
    <property type="term" value="F:metal ion binding"/>
    <property type="evidence" value="ECO:0007669"/>
    <property type="project" value="UniProtKB-KW"/>
</dbReference>
<organism evidence="5 6">
    <name type="scientific">Dovyalis caffra</name>
    <dbReference type="NCBI Taxonomy" id="77055"/>
    <lineage>
        <taxon>Eukaryota</taxon>
        <taxon>Viridiplantae</taxon>
        <taxon>Streptophyta</taxon>
        <taxon>Embryophyta</taxon>
        <taxon>Tracheophyta</taxon>
        <taxon>Spermatophyta</taxon>
        <taxon>Magnoliopsida</taxon>
        <taxon>eudicotyledons</taxon>
        <taxon>Gunneridae</taxon>
        <taxon>Pentapetalae</taxon>
        <taxon>rosids</taxon>
        <taxon>fabids</taxon>
        <taxon>Malpighiales</taxon>
        <taxon>Salicaceae</taxon>
        <taxon>Flacourtieae</taxon>
        <taxon>Dovyalis</taxon>
    </lineage>
</organism>
<accession>A0AAV1S860</accession>
<name>A0AAV1S860_9ROSI</name>
<dbReference type="Proteomes" id="UP001314170">
    <property type="component" value="Unassembled WGS sequence"/>
</dbReference>
<evidence type="ECO:0000313" key="5">
    <source>
        <dbReference type="EMBL" id="CAK7346418.1"/>
    </source>
</evidence>
<comment type="caution">
    <text evidence="5">The sequence shown here is derived from an EMBL/GenBank/DDBJ whole genome shotgun (WGS) entry which is preliminary data.</text>
</comment>
<dbReference type="GO" id="GO:0031418">
    <property type="term" value="F:L-ascorbic acid binding"/>
    <property type="evidence" value="ECO:0007669"/>
    <property type="project" value="UniProtKB-KW"/>
</dbReference>